<feature type="domain" description="Kazal-like" evidence="1">
    <location>
        <begin position="63"/>
        <end position="118"/>
    </location>
</feature>
<sequence>MRSSRVKEEKNVEVGAVVSVSGYAGLRGCHIPSWTLSVRLFTDLIPFCRNPFRRCVFVRLACPRSCNVCWRQRIARPPVCGTDGRTTRSFDTECDMICLGCDTGVAWRVISRGGPCDSDAVPFRRKRQTPTSQFPECEGTCRCKLRKIFLPPVCAVNEDTGETQAFRNSCFLNCHNCETGENWEQTDNGRC</sequence>
<name>A0A7R8X3U9_9CRUS</name>
<dbReference type="InterPro" id="IPR036058">
    <property type="entry name" value="Kazal_dom_sf"/>
</dbReference>
<dbReference type="PROSITE" id="PS51465">
    <property type="entry name" value="KAZAL_2"/>
    <property type="match status" value="1"/>
</dbReference>
<gene>
    <name evidence="2" type="ORF">DSTB1V02_LOCUS377</name>
</gene>
<accession>A0A7R8X3U9</accession>
<dbReference type="SUPFAM" id="SSF100895">
    <property type="entry name" value="Kazal-type serine protease inhibitors"/>
    <property type="match status" value="1"/>
</dbReference>
<dbReference type="EMBL" id="CAJPEV010000025">
    <property type="protein sequence ID" value="CAG0879000.1"/>
    <property type="molecule type" value="Genomic_DNA"/>
</dbReference>
<dbReference type="Pfam" id="PF07648">
    <property type="entry name" value="Kazal_2"/>
    <property type="match status" value="2"/>
</dbReference>
<protein>
    <recommendedName>
        <fullName evidence="1">Kazal-like domain-containing protein</fullName>
    </recommendedName>
</protein>
<organism evidence="2">
    <name type="scientific">Darwinula stevensoni</name>
    <dbReference type="NCBI Taxonomy" id="69355"/>
    <lineage>
        <taxon>Eukaryota</taxon>
        <taxon>Metazoa</taxon>
        <taxon>Ecdysozoa</taxon>
        <taxon>Arthropoda</taxon>
        <taxon>Crustacea</taxon>
        <taxon>Oligostraca</taxon>
        <taxon>Ostracoda</taxon>
        <taxon>Podocopa</taxon>
        <taxon>Podocopida</taxon>
        <taxon>Darwinulocopina</taxon>
        <taxon>Darwinuloidea</taxon>
        <taxon>Darwinulidae</taxon>
        <taxon>Darwinula</taxon>
    </lineage>
</organism>
<dbReference type="Proteomes" id="UP000677054">
    <property type="component" value="Unassembled WGS sequence"/>
</dbReference>
<evidence type="ECO:0000259" key="1">
    <source>
        <dbReference type="PROSITE" id="PS51465"/>
    </source>
</evidence>
<evidence type="ECO:0000313" key="2">
    <source>
        <dbReference type="EMBL" id="CAD7240353.1"/>
    </source>
</evidence>
<dbReference type="InterPro" id="IPR002350">
    <property type="entry name" value="Kazal_dom"/>
</dbReference>
<evidence type="ECO:0000313" key="3">
    <source>
        <dbReference type="Proteomes" id="UP000677054"/>
    </source>
</evidence>
<reference evidence="2" key="1">
    <citation type="submission" date="2020-11" db="EMBL/GenBank/DDBJ databases">
        <authorList>
            <person name="Tran Van P."/>
        </authorList>
    </citation>
    <scope>NUCLEOTIDE SEQUENCE</scope>
</reference>
<keyword evidence="3" id="KW-1185">Reference proteome</keyword>
<proteinExistence type="predicted"/>
<dbReference type="EMBL" id="LR899542">
    <property type="protein sequence ID" value="CAD7240353.1"/>
    <property type="molecule type" value="Genomic_DNA"/>
</dbReference>
<dbReference type="AlphaFoldDB" id="A0A7R8X3U9"/>
<dbReference type="Gene3D" id="3.30.60.30">
    <property type="match status" value="2"/>
</dbReference>